<feature type="region of interest" description="Disordered" evidence="1">
    <location>
        <begin position="1"/>
        <end position="26"/>
    </location>
</feature>
<feature type="compositionally biased region" description="Basic and acidic residues" evidence="1">
    <location>
        <begin position="1"/>
        <end position="11"/>
    </location>
</feature>
<proteinExistence type="predicted"/>
<dbReference type="Gene3D" id="3.40.250.10">
    <property type="entry name" value="Rhodanese-like domain"/>
    <property type="match status" value="1"/>
</dbReference>
<dbReference type="STRING" id="252474.B1A74_02445"/>
<dbReference type="EMBL" id="MUZR01000007">
    <property type="protein sequence ID" value="OOC11010.1"/>
    <property type="molecule type" value="Genomic_DNA"/>
</dbReference>
<dbReference type="PANTHER" id="PTHR45431:SF3">
    <property type="entry name" value="RHODANESE-LIKE DOMAIN-CONTAINING PROTEIN 15, CHLOROPLASTIC"/>
    <property type="match status" value="1"/>
</dbReference>
<protein>
    <submittedName>
        <fullName evidence="3">Sulfurtransferase</fullName>
    </submittedName>
</protein>
<dbReference type="AlphaFoldDB" id="A0A1V3A0Y8"/>
<dbReference type="RefSeq" id="WP_077243669.1">
    <property type="nucleotide sequence ID" value="NZ_MUZR01000007.1"/>
</dbReference>
<evidence type="ECO:0000313" key="3">
    <source>
        <dbReference type="EMBL" id="OOC11010.1"/>
    </source>
</evidence>
<gene>
    <name evidence="3" type="ORF">B1A74_02445</name>
</gene>
<evidence type="ECO:0000256" key="1">
    <source>
        <dbReference type="SAM" id="MobiDB-lite"/>
    </source>
</evidence>
<dbReference type="SUPFAM" id="SSF52821">
    <property type="entry name" value="Rhodanese/Cell cycle control phosphatase"/>
    <property type="match status" value="1"/>
</dbReference>
<evidence type="ECO:0000313" key="4">
    <source>
        <dbReference type="Proteomes" id="UP000189177"/>
    </source>
</evidence>
<evidence type="ECO:0000259" key="2">
    <source>
        <dbReference type="PROSITE" id="PS50206"/>
    </source>
</evidence>
<dbReference type="GO" id="GO:0016740">
    <property type="term" value="F:transferase activity"/>
    <property type="evidence" value="ECO:0007669"/>
    <property type="project" value="UniProtKB-KW"/>
</dbReference>
<dbReference type="OrthoDB" id="9789585at2"/>
<sequence>MSEHSDPHGHSPDTGANVPRIHPVEARERLRERPRDLLVDVRSTMEFLFVGHPVGAVHIPWIDEPDWTVNPDFVPQVRKLLLGGAMDTAEDAPSVYLICRSGKRTLAAAEALLQAGVHNVYSVEEGFEGPLDEQHHRSTVGGWRYHGLPWEQC</sequence>
<dbReference type="InterPro" id="IPR001763">
    <property type="entry name" value="Rhodanese-like_dom"/>
</dbReference>
<dbReference type="PROSITE" id="PS50206">
    <property type="entry name" value="RHODANESE_3"/>
    <property type="match status" value="1"/>
</dbReference>
<keyword evidence="3" id="KW-0808">Transferase</keyword>
<dbReference type="InterPro" id="IPR036873">
    <property type="entry name" value="Rhodanese-like_dom_sf"/>
</dbReference>
<dbReference type="SMART" id="SM00450">
    <property type="entry name" value="RHOD"/>
    <property type="match status" value="1"/>
</dbReference>
<dbReference type="Proteomes" id="UP000189177">
    <property type="component" value="Unassembled WGS sequence"/>
</dbReference>
<feature type="domain" description="Rhodanese" evidence="2">
    <location>
        <begin position="32"/>
        <end position="139"/>
    </location>
</feature>
<name>A0A1V3A0Y8_9GAMM</name>
<dbReference type="PANTHER" id="PTHR45431">
    <property type="entry name" value="RHODANESE-LIKE DOMAIN-CONTAINING PROTEIN 15, CHLOROPLASTIC"/>
    <property type="match status" value="1"/>
</dbReference>
<organism evidence="3 4">
    <name type="scientific">Thioalkalivibrio halophilus</name>
    <dbReference type="NCBI Taxonomy" id="252474"/>
    <lineage>
        <taxon>Bacteria</taxon>
        <taxon>Pseudomonadati</taxon>
        <taxon>Pseudomonadota</taxon>
        <taxon>Gammaproteobacteria</taxon>
        <taxon>Chromatiales</taxon>
        <taxon>Ectothiorhodospiraceae</taxon>
        <taxon>Thioalkalivibrio</taxon>
    </lineage>
</organism>
<dbReference type="InterPro" id="IPR052367">
    <property type="entry name" value="Thiosulfate_ST/Rhodanese-like"/>
</dbReference>
<comment type="caution">
    <text evidence="3">The sequence shown here is derived from an EMBL/GenBank/DDBJ whole genome shotgun (WGS) entry which is preliminary data.</text>
</comment>
<dbReference type="Pfam" id="PF00581">
    <property type="entry name" value="Rhodanese"/>
    <property type="match status" value="1"/>
</dbReference>
<reference evidence="3 4" key="1">
    <citation type="submission" date="2017-02" db="EMBL/GenBank/DDBJ databases">
        <title>Genomic diversity within the haloalkaliphilic genus Thioalkalivibrio.</title>
        <authorList>
            <person name="Ahn A.-C."/>
            <person name="Meier-Kolthoff J."/>
            <person name="Overmars L."/>
            <person name="Richter M."/>
            <person name="Woyke T."/>
            <person name="Sorokin D.Y."/>
            <person name="Muyzer G."/>
        </authorList>
    </citation>
    <scope>NUCLEOTIDE SEQUENCE [LARGE SCALE GENOMIC DNA]</scope>
    <source>
        <strain evidence="3 4">HL17</strain>
    </source>
</reference>
<keyword evidence="4" id="KW-1185">Reference proteome</keyword>
<accession>A0A1V3A0Y8</accession>